<dbReference type="SUPFAM" id="SSF53474">
    <property type="entry name" value="alpha/beta-Hydrolases"/>
    <property type="match status" value="1"/>
</dbReference>
<accession>A0A9E7JAR9</accession>
<dbReference type="InterPro" id="IPR007751">
    <property type="entry name" value="DUF676_lipase-like"/>
</dbReference>
<dbReference type="Proteomes" id="UP001055439">
    <property type="component" value="Chromosome 1"/>
</dbReference>
<evidence type="ECO:0000313" key="3">
    <source>
        <dbReference type="Proteomes" id="UP001055439"/>
    </source>
</evidence>
<dbReference type="InterPro" id="IPR044294">
    <property type="entry name" value="Lipase-like"/>
</dbReference>
<gene>
    <name evidence="2" type="ORF">MUK42_25855</name>
</gene>
<name>A0A9E7JAR9_9LILI</name>
<dbReference type="PANTHER" id="PTHR12482">
    <property type="entry name" value="LIPASE ROG1-RELATED-RELATED"/>
    <property type="match status" value="1"/>
</dbReference>
<protein>
    <submittedName>
        <fullName evidence="2">Serine esterase (DUF676)</fullName>
    </submittedName>
</protein>
<dbReference type="PANTHER" id="PTHR12482:SF41">
    <property type="entry name" value="ALPHA_BETA-HYDROLASES SUPERFAMILY PROTEIN"/>
    <property type="match status" value="1"/>
</dbReference>
<organism evidence="2 3">
    <name type="scientific">Musa troglodytarum</name>
    <name type="common">fe'i banana</name>
    <dbReference type="NCBI Taxonomy" id="320322"/>
    <lineage>
        <taxon>Eukaryota</taxon>
        <taxon>Viridiplantae</taxon>
        <taxon>Streptophyta</taxon>
        <taxon>Embryophyta</taxon>
        <taxon>Tracheophyta</taxon>
        <taxon>Spermatophyta</taxon>
        <taxon>Magnoliopsida</taxon>
        <taxon>Liliopsida</taxon>
        <taxon>Zingiberales</taxon>
        <taxon>Musaceae</taxon>
        <taxon>Musa</taxon>
    </lineage>
</organism>
<sequence length="214" mass="23980">MFSFVSAVLQIGNTLPNSSQCNYSTLTFDGVDVMGERLADEVISIVANNPGLQKISFVGHSLGGLIARYAITLLYEKSIQKHSSEENGECEDNTPGTTSALQSFKRRVAYSNLKQQLKNITAIKKEIKQLVKTYLINSHGNQLYHLKFEMLISALEMDESGKAPFFLQSANKPFQSFSEQWNPARATEGERTKSSCIPRATYIVSIFWRNPEDK</sequence>
<dbReference type="EMBL" id="CP097502">
    <property type="protein sequence ID" value="URD74308.1"/>
    <property type="molecule type" value="Genomic_DNA"/>
</dbReference>
<dbReference type="Pfam" id="PF05057">
    <property type="entry name" value="DUF676"/>
    <property type="match status" value="1"/>
</dbReference>
<dbReference type="OrthoDB" id="1743311at2759"/>
<dbReference type="InterPro" id="IPR029058">
    <property type="entry name" value="AB_hydrolase_fold"/>
</dbReference>
<evidence type="ECO:0000259" key="1">
    <source>
        <dbReference type="Pfam" id="PF05057"/>
    </source>
</evidence>
<dbReference type="AlphaFoldDB" id="A0A9E7JAR9"/>
<evidence type="ECO:0000313" key="2">
    <source>
        <dbReference type="EMBL" id="URD74308.1"/>
    </source>
</evidence>
<keyword evidence="3" id="KW-1185">Reference proteome</keyword>
<reference evidence="2" key="1">
    <citation type="submission" date="2022-05" db="EMBL/GenBank/DDBJ databases">
        <title>The Musa troglodytarum L. genome provides insights into the mechanism of non-climacteric behaviour and enrichment of carotenoids.</title>
        <authorList>
            <person name="Wang J."/>
        </authorList>
    </citation>
    <scope>NUCLEOTIDE SEQUENCE</scope>
    <source>
        <tissue evidence="2">Leaf</tissue>
    </source>
</reference>
<dbReference type="Gene3D" id="3.40.50.1820">
    <property type="entry name" value="alpha/beta hydrolase"/>
    <property type="match status" value="1"/>
</dbReference>
<proteinExistence type="predicted"/>
<feature type="domain" description="DUF676" evidence="1">
    <location>
        <begin position="21"/>
        <end position="79"/>
    </location>
</feature>